<evidence type="ECO:0000256" key="1">
    <source>
        <dbReference type="SAM" id="MobiDB-lite"/>
    </source>
</evidence>
<protein>
    <submittedName>
        <fullName evidence="2">Uncharacterized protein</fullName>
    </submittedName>
</protein>
<evidence type="ECO:0000313" key="3">
    <source>
        <dbReference type="Proteomes" id="UP001343492"/>
    </source>
</evidence>
<feature type="region of interest" description="Disordered" evidence="1">
    <location>
        <begin position="189"/>
        <end position="219"/>
    </location>
</feature>
<accession>A0ABU7GFF3</accession>
<name>A0ABU7GFF3_9SPHN</name>
<gene>
    <name evidence="2" type="ORF">VRS74_09075</name>
</gene>
<comment type="caution">
    <text evidence="2">The sequence shown here is derived from an EMBL/GenBank/DDBJ whole genome shotgun (WGS) entry which is preliminary data.</text>
</comment>
<evidence type="ECO:0000313" key="2">
    <source>
        <dbReference type="EMBL" id="MEE1877834.1"/>
    </source>
</evidence>
<reference evidence="2 3" key="1">
    <citation type="submission" date="2024-01" db="EMBL/GenBank/DDBJ databases">
        <title>The genome sequence of Erythrobacteraceae sp. strain 1XM1-14.</title>
        <authorList>
            <person name="Liu Y."/>
        </authorList>
    </citation>
    <scope>NUCLEOTIDE SEQUENCE [LARGE SCALE GENOMIC DNA]</scope>
    <source>
        <strain evidence="2 3">1XM1-14</strain>
    </source>
</reference>
<dbReference type="Proteomes" id="UP001343492">
    <property type="component" value="Unassembled WGS sequence"/>
</dbReference>
<proteinExistence type="predicted"/>
<organism evidence="2 3">
    <name type="scientific">Altererythrobacter litoralis</name>
    <dbReference type="NCBI Taxonomy" id="3113904"/>
    <lineage>
        <taxon>Bacteria</taxon>
        <taxon>Pseudomonadati</taxon>
        <taxon>Pseudomonadota</taxon>
        <taxon>Alphaproteobacteria</taxon>
        <taxon>Sphingomonadales</taxon>
        <taxon>Erythrobacteraceae</taxon>
        <taxon>Altererythrobacter</taxon>
    </lineage>
</organism>
<dbReference type="EMBL" id="JAZDQV010000008">
    <property type="protein sequence ID" value="MEE1877834.1"/>
    <property type="molecule type" value="Genomic_DNA"/>
</dbReference>
<keyword evidence="3" id="KW-1185">Reference proteome</keyword>
<sequence>MWVRFGEKLTLYADDIEIGDVRAGEEVEIVLPADSQFIDIKIRHVLTSLTRQVLPVDQVKDGDTILIKSVGTMRDYFTHELLEFEIVQPDTVVEVGTSKWPAFLAVVAAEFFLIFAAIALVEEGPRLIKGYDSNKQMEAAEAGGFSDKETFLAAQAAGISTAGDWGKFLSDMSKAGFDNPSEFIAFREQEKAKKEKRHRDAEEQERRERANKEKAAADSYSPSFGLGPVAGEVAHAFYYCVRTGPSKLQRQFYFFRPSREEAQRGLDSSCNLIHGGGGAIITEFQN</sequence>
<feature type="compositionally biased region" description="Basic and acidic residues" evidence="1">
    <location>
        <begin position="189"/>
        <end position="216"/>
    </location>
</feature>